<evidence type="ECO:0000313" key="2">
    <source>
        <dbReference type="EMBL" id="TGK81974.1"/>
    </source>
</evidence>
<comment type="caution">
    <text evidence="2">The sequence shown here is derived from an EMBL/GenBank/DDBJ whole genome shotgun (WGS) entry which is preliminary data.</text>
</comment>
<reference evidence="2" key="1">
    <citation type="journal article" date="2019" name="PLoS Negl. Trop. Dis.">
        <title>Revisiting the worldwide diversity of Leptospira species in the environment.</title>
        <authorList>
            <person name="Vincent A.T."/>
            <person name="Schiettekatte O."/>
            <person name="Bourhy P."/>
            <person name="Veyrier F.J."/>
            <person name="Picardeau M."/>
        </authorList>
    </citation>
    <scope>NUCLEOTIDE SEQUENCE [LARGE SCALE GENOMIC DNA]</scope>
    <source>
        <strain evidence="2">201800287</strain>
    </source>
</reference>
<dbReference type="EMBL" id="RQFK01000026">
    <property type="protein sequence ID" value="TGK81974.1"/>
    <property type="molecule type" value="Genomic_DNA"/>
</dbReference>
<dbReference type="AlphaFoldDB" id="A0A4V3JJU5"/>
<evidence type="ECO:0008006" key="4">
    <source>
        <dbReference type="Google" id="ProtNLM"/>
    </source>
</evidence>
<evidence type="ECO:0000313" key="3">
    <source>
        <dbReference type="Proteomes" id="UP000298009"/>
    </source>
</evidence>
<gene>
    <name evidence="2" type="ORF">EHQ24_11880</name>
</gene>
<keyword evidence="3" id="KW-1185">Reference proteome</keyword>
<dbReference type="RefSeq" id="WP_135601820.1">
    <property type="nucleotide sequence ID" value="NZ_RQFK01000026.1"/>
</dbReference>
<sequence>MLKHISIVIVLSLSFASNCASFADTMEDSNISILNEKPNESGKLNVSIDYRIKGQEGIFPHTAIREAKLTKKIFEESNQFNQVNLTRSTNDLNVKIVRNSQDTNTGGAFLTGLTFGILPTYSNLDHTIAVEIKNSKTGISKTYARSFKSKFFVGWIFLPISPFFWPTSVSNNIQTFQLKSVLAEAKKEGIY</sequence>
<keyword evidence="1" id="KW-0732">Signal</keyword>
<proteinExistence type="predicted"/>
<evidence type="ECO:0000256" key="1">
    <source>
        <dbReference type="SAM" id="SignalP"/>
    </source>
</evidence>
<protein>
    <recommendedName>
        <fullName evidence="4">Lipoprotein</fullName>
    </recommendedName>
</protein>
<feature type="chain" id="PRO_5020590273" description="Lipoprotein" evidence="1">
    <location>
        <begin position="24"/>
        <end position="191"/>
    </location>
</feature>
<feature type="signal peptide" evidence="1">
    <location>
        <begin position="1"/>
        <end position="23"/>
    </location>
</feature>
<organism evidence="2 3">
    <name type="scientific">Leptospira noumeaensis</name>
    <dbReference type="NCBI Taxonomy" id="2484964"/>
    <lineage>
        <taxon>Bacteria</taxon>
        <taxon>Pseudomonadati</taxon>
        <taxon>Spirochaetota</taxon>
        <taxon>Spirochaetia</taxon>
        <taxon>Leptospirales</taxon>
        <taxon>Leptospiraceae</taxon>
        <taxon>Leptospira</taxon>
    </lineage>
</organism>
<name>A0A4V3JJU5_9LEPT</name>
<dbReference type="OrthoDB" id="338249at2"/>
<accession>A0A4V3JJU5</accession>
<dbReference type="Proteomes" id="UP000298009">
    <property type="component" value="Unassembled WGS sequence"/>
</dbReference>